<feature type="domain" description="DNA topoisomerase I DNA binding eukaryotic-type" evidence="6">
    <location>
        <begin position="210"/>
        <end position="359"/>
    </location>
</feature>
<proteinExistence type="inferred from homology"/>
<dbReference type="InterPro" id="IPR036202">
    <property type="entry name" value="TopoI_DNA-bd_euk_N_sf"/>
</dbReference>
<dbReference type="PANTHER" id="PTHR10290">
    <property type="entry name" value="DNA TOPOISOMERASE I"/>
    <property type="match status" value="1"/>
</dbReference>
<evidence type="ECO:0000256" key="1">
    <source>
        <dbReference type="ARBA" id="ARBA00006645"/>
    </source>
</evidence>
<dbReference type="GO" id="GO:0003677">
    <property type="term" value="F:DNA binding"/>
    <property type="evidence" value="ECO:0007669"/>
    <property type="project" value="UniProtKB-KW"/>
</dbReference>
<dbReference type="SUPFAM" id="SSF56741">
    <property type="entry name" value="Eukaryotic DNA topoisomerase I, N-terminal DNA-binding fragment"/>
    <property type="match status" value="1"/>
</dbReference>
<evidence type="ECO:0000256" key="2">
    <source>
        <dbReference type="ARBA" id="ARBA00023029"/>
    </source>
</evidence>
<dbReference type="InterPro" id="IPR013030">
    <property type="entry name" value="DNA_topo_DNA_db_N_dom2"/>
</dbReference>
<dbReference type="AlphaFoldDB" id="A0A914NSN7"/>
<dbReference type="InterPro" id="IPR013034">
    <property type="entry name" value="DNA_topo_DNA_db_N_dom1"/>
</dbReference>
<keyword evidence="4" id="KW-0413">Isomerase</keyword>
<reference evidence="8" key="1">
    <citation type="submission" date="2022-11" db="UniProtKB">
        <authorList>
            <consortium name="WormBaseParasite"/>
        </authorList>
    </citation>
    <scope>IDENTIFICATION</scope>
</reference>
<accession>A0A914NSN7</accession>
<feature type="compositionally biased region" description="Basic and acidic residues" evidence="5">
    <location>
        <begin position="45"/>
        <end position="56"/>
    </location>
</feature>
<evidence type="ECO:0000256" key="3">
    <source>
        <dbReference type="ARBA" id="ARBA00023125"/>
    </source>
</evidence>
<dbReference type="WBParaSite" id="Minc3s09124g42952">
    <property type="protein sequence ID" value="Minc3s09124g42952"/>
    <property type="gene ID" value="Minc3s09124g42952"/>
</dbReference>
<dbReference type="GO" id="GO:0006265">
    <property type="term" value="P:DNA topological change"/>
    <property type="evidence" value="ECO:0007669"/>
    <property type="project" value="InterPro"/>
</dbReference>
<evidence type="ECO:0000313" key="8">
    <source>
        <dbReference type="WBParaSite" id="Minc3s09124g42952"/>
    </source>
</evidence>
<dbReference type="GO" id="GO:0003917">
    <property type="term" value="F:DNA topoisomerase type I (single strand cut, ATP-independent) activity"/>
    <property type="evidence" value="ECO:0007669"/>
    <property type="project" value="InterPro"/>
</dbReference>
<dbReference type="GO" id="GO:0005694">
    <property type="term" value="C:chromosome"/>
    <property type="evidence" value="ECO:0007669"/>
    <property type="project" value="InterPro"/>
</dbReference>
<comment type="similarity">
    <text evidence="1">Belongs to the type IB topoisomerase family.</text>
</comment>
<keyword evidence="3" id="KW-0238">DNA-binding</keyword>
<dbReference type="Proteomes" id="UP000887563">
    <property type="component" value="Unplaced"/>
</dbReference>
<dbReference type="Gene3D" id="2.170.11.10">
    <property type="entry name" value="DNA Topoisomerase I, domain 2"/>
    <property type="match status" value="1"/>
</dbReference>
<evidence type="ECO:0000259" key="6">
    <source>
        <dbReference type="Pfam" id="PF02919"/>
    </source>
</evidence>
<keyword evidence="2" id="KW-0799">Topoisomerase</keyword>
<feature type="compositionally biased region" description="Basic and acidic residues" evidence="5">
    <location>
        <begin position="156"/>
        <end position="173"/>
    </location>
</feature>
<sequence length="359" mass="41105">MATETEPNNAVAQQNGKETAMNSESQQELSNSVPVENGVGETNGDELKRDSSAKNEDLDDIPWSQRIREKQQNSSTSKSVKRPVTPEESGGEEAQPVVKKSADKKRKTRQASPESEEEYTPKKKSKSSKTKPENPTPKSSAKKETKTEEDSDYEDDKPAKMKKKSTENNHAKQETSSSASPTKKKKKAEEEEEVWKWWEEQSPEQSDGTIKWRTLEHKGPMFAPEYVPLPKNIKFKYNGKPMDLSPSAEEVATFYAKMLDHDYTSKPIFNQNFFRDWRKTMTSAERSTITDLKKCDFRDINAYFLSETEKRKARSKEEKKAEKEIKDKEAAEYGFAMLDGYKQKIGNFRIEPPGLFRGR</sequence>
<feature type="compositionally biased region" description="Polar residues" evidence="5">
    <location>
        <begin position="1"/>
        <end position="34"/>
    </location>
</feature>
<dbReference type="GO" id="GO:0005730">
    <property type="term" value="C:nucleolus"/>
    <property type="evidence" value="ECO:0007669"/>
    <property type="project" value="TreeGrafter"/>
</dbReference>
<dbReference type="GO" id="GO:0006260">
    <property type="term" value="P:DNA replication"/>
    <property type="evidence" value="ECO:0007669"/>
    <property type="project" value="TreeGrafter"/>
</dbReference>
<dbReference type="Gene3D" id="1.10.10.41">
    <property type="entry name" value="Yeast DNA topoisomerase - domain 1"/>
    <property type="match status" value="1"/>
</dbReference>
<feature type="region of interest" description="Disordered" evidence="5">
    <location>
        <begin position="1"/>
        <end position="202"/>
    </location>
</feature>
<dbReference type="FunFam" id="1.10.10.41:FF:000001">
    <property type="entry name" value="DNA topoisomerase I"/>
    <property type="match status" value="1"/>
</dbReference>
<dbReference type="GO" id="GO:0007059">
    <property type="term" value="P:chromosome segregation"/>
    <property type="evidence" value="ECO:0007669"/>
    <property type="project" value="TreeGrafter"/>
</dbReference>
<dbReference type="InterPro" id="IPR008336">
    <property type="entry name" value="TopoI_DNA-bd_euk"/>
</dbReference>
<protein>
    <submittedName>
        <fullName evidence="8">DNA topoisomerase I DNA binding eukaryotic-type domain-containing protein</fullName>
    </submittedName>
</protein>
<evidence type="ECO:0000256" key="5">
    <source>
        <dbReference type="SAM" id="MobiDB-lite"/>
    </source>
</evidence>
<organism evidence="7 8">
    <name type="scientific">Meloidogyne incognita</name>
    <name type="common">Southern root-knot nematode worm</name>
    <name type="synonym">Oxyuris incognita</name>
    <dbReference type="NCBI Taxonomy" id="6306"/>
    <lineage>
        <taxon>Eukaryota</taxon>
        <taxon>Metazoa</taxon>
        <taxon>Ecdysozoa</taxon>
        <taxon>Nematoda</taxon>
        <taxon>Chromadorea</taxon>
        <taxon>Rhabditida</taxon>
        <taxon>Tylenchina</taxon>
        <taxon>Tylenchomorpha</taxon>
        <taxon>Tylenchoidea</taxon>
        <taxon>Meloidogynidae</taxon>
        <taxon>Meloidogyninae</taxon>
        <taxon>Meloidogyne</taxon>
        <taxon>Meloidogyne incognita group</taxon>
    </lineage>
</organism>
<dbReference type="Pfam" id="PF02919">
    <property type="entry name" value="Topoisom_I_N"/>
    <property type="match status" value="1"/>
</dbReference>
<keyword evidence="7" id="KW-1185">Reference proteome</keyword>
<name>A0A914NSN7_MELIC</name>
<evidence type="ECO:0000256" key="4">
    <source>
        <dbReference type="ARBA" id="ARBA00023235"/>
    </source>
</evidence>
<dbReference type="InterPro" id="IPR051062">
    <property type="entry name" value="Topoisomerase_IB"/>
</dbReference>
<dbReference type="PANTHER" id="PTHR10290:SF3">
    <property type="entry name" value="DNA TOPOISOMERASE 1"/>
    <property type="match status" value="1"/>
</dbReference>
<evidence type="ECO:0000313" key="7">
    <source>
        <dbReference type="Proteomes" id="UP000887563"/>
    </source>
</evidence>